<evidence type="ECO:0000256" key="1">
    <source>
        <dbReference type="ARBA" id="ARBA00022670"/>
    </source>
</evidence>
<gene>
    <name evidence="12" type="ORF">M569_03701</name>
</gene>
<name>S8E5J0_9LAMI</name>
<dbReference type="PROSITE" id="PS00141">
    <property type="entry name" value="ASP_PROTEASE"/>
    <property type="match status" value="1"/>
</dbReference>
<dbReference type="InterPro" id="IPR041373">
    <property type="entry name" value="RT_RNaseH"/>
</dbReference>
<keyword evidence="4" id="KW-0540">Nuclease</keyword>
<keyword evidence="5" id="KW-0064">Aspartyl protease</keyword>
<keyword evidence="6" id="KW-0255">Endonuclease</keyword>
<keyword evidence="8" id="KW-0695">RNA-directed DNA polymerase</keyword>
<feature type="domain" description="Reverse transcriptase RNase H-like" evidence="11">
    <location>
        <begin position="1297"/>
        <end position="1405"/>
    </location>
</feature>
<dbReference type="Gene3D" id="3.10.10.10">
    <property type="entry name" value="HIV Type 1 Reverse Transcriptase, subunit A, domain 1"/>
    <property type="match status" value="1"/>
</dbReference>
<dbReference type="OrthoDB" id="117622at2759"/>
<dbReference type="GO" id="GO:0006508">
    <property type="term" value="P:proteolysis"/>
    <property type="evidence" value="ECO:0007669"/>
    <property type="project" value="UniProtKB-KW"/>
</dbReference>
<keyword evidence="13" id="KW-1185">Reference proteome</keyword>
<dbReference type="GO" id="GO:0004190">
    <property type="term" value="F:aspartic-type endopeptidase activity"/>
    <property type="evidence" value="ECO:0007669"/>
    <property type="project" value="UniProtKB-KW"/>
</dbReference>
<evidence type="ECO:0008006" key="14">
    <source>
        <dbReference type="Google" id="ProtNLM"/>
    </source>
</evidence>
<keyword evidence="7" id="KW-0378">Hydrolase</keyword>
<dbReference type="EMBL" id="AUSU01001431">
    <property type="protein sequence ID" value="EPS71058.1"/>
    <property type="molecule type" value="Genomic_DNA"/>
</dbReference>
<sequence>MLSLLKEKVDSITSREIALKMRNPTVRYEEVYNELCRRYGSETGLFRSRWKKAKLAKNKQGNVLPAEWRRFKTEIGLALSQNPSDDESAVREHVLMQLPLPWQTAVVKKEMRLRNQARAIRIWVPEGETVDSLWYELQKEVDGLTVRDTDGRSFRVDCATREVQEKLLRLNGLYVGNMQLKVAVSELVCSVMEICGLIDERVEEQDTVDALAPETFSSVQVVEEVERSHVQATSSAGPQRGPNRPPPKVVPTPTPWRPAFQPGRDVASWKGKSTGPPPPTQWSRDAKPWNSPPPFCYACRDANKDPHHEYKTCEIFQTAYKEGKYCTYCGPRGRSSKHAFADCKVKQGPDPTPPRNPENARCPKHFSLDDQVWERKWTGEFFWCNPPFSQLHEVVEKIVADQPEICVVVPDWQRLPWFSKIRQLANRQAYRPCGVRVFELHGKAVAPTRWGVWFFYIKAGNNSEPLAPSQPHPDGEALNVPRFSPSNGLDFTATPPLDIATSSNLHAPWEIRENPDGTPLVQADAVPSPLQAAPMLANQADTDSRVQVVDVDIDLNLNCEGTPPSLHIPTRIFGEDGPRRIRALIDTGAEVCIVRPGIVHPHQLRPARKILRMRTANGGILEGGLFETLVVLEMMAVDTETGKDCLIRLPTWCYEANVNDDIILSYRWCQGRAMEILCQEHGMRCRRDNRNIWIAGEGSEYFQDPCTISRIVPEVGKWALNMSVGSMEVAQALRSLDYQVLTVDSDFKRKPDIWCPLDKWEYQTYPQGSFDAMWFRLLTCGKLLSESAKELKFFMELLNYFQPRVWIIQIPREHVLAKDPMLADIPYVDLDMCRFGEAVRGPYRMYGPRTLGLAHRICDSTGKREHSDGKSCGRDTHQKCWRNSFIPVEMVWYAMGRKIQGMELVEMEIRQIQTTEQEEEFQRVYDALRGRVDLEKPILLRDPQEHPMAVAGRLAIMERFGATSMSGKYIPDPPIRGPFGEGRISLVEGAVPVSRTTYRIGGERGEVHKKMVEEIISSGKMEPGSSPWNLPSFLVPKKTPGTYRLVQDFRPLNEVTQKDGHPLPRIADILQLQADFQMWSKFDLVDGYHQMPIAVADRHMTCMATPKGTMQWKVLSMGLKNAGSQFQRMIEWVIRDIECASAYIDDVLVGSKGATLEECIDIHQRDVSRVLEAFEREKLVCSPKKSFLFHMEVEFCGHILREGTRKPSPGKLLPLQGWELPRTITELRGFLGLTNHFSEYVKDYAYMSAPLSEKLKVGREEGKKGSRKPVDWDPESEKAFHALKMKMAEELLLFQPDPGAPFVLHTDASDYAFGAVLGQIRNGKEVPVGFYSSKLTGSQLNWTPWEKEMYAVFRSLSKWCGVINFQPVTVLTDHQALRYWTTEHVEVPSGPRGRRARWHMLLSQFDLTVQYVPGPSNHLADAMSRWAYPAGGGRDDATKHGSVESFLEVQKMLEQELVDRAVVRLLRVSPDANIPPEEPAFDQMALDLFAGTRSVARVLEERGYTVLTVDSDPKYKADVQENILTWNYKQFPPGHFKIITASPPCTEFSPAKTVGVRKIREAMAIVNKTLEIIAYFDPPVWWLETPRHGLLPRQAVMQGIPSIGLLKSQFCLRDACPGFAN</sequence>
<evidence type="ECO:0000256" key="8">
    <source>
        <dbReference type="ARBA" id="ARBA00022918"/>
    </source>
</evidence>
<evidence type="ECO:0000256" key="7">
    <source>
        <dbReference type="ARBA" id="ARBA00022801"/>
    </source>
</evidence>
<proteinExistence type="predicted"/>
<dbReference type="InterPro" id="IPR029063">
    <property type="entry name" value="SAM-dependent_MTases_sf"/>
</dbReference>
<evidence type="ECO:0000256" key="6">
    <source>
        <dbReference type="ARBA" id="ARBA00022759"/>
    </source>
</evidence>
<keyword evidence="2" id="KW-0808">Transferase</keyword>
<feature type="compositionally biased region" description="Pro residues" evidence="9">
    <location>
        <begin position="243"/>
        <end position="256"/>
    </location>
</feature>
<feature type="domain" description="Reverse transcriptase" evidence="10">
    <location>
        <begin position="1035"/>
        <end position="1200"/>
    </location>
</feature>
<dbReference type="Proteomes" id="UP000015453">
    <property type="component" value="Unassembled WGS sequence"/>
</dbReference>
<feature type="region of interest" description="Disordered" evidence="9">
    <location>
        <begin position="222"/>
        <end position="287"/>
    </location>
</feature>
<evidence type="ECO:0000313" key="12">
    <source>
        <dbReference type="EMBL" id="EPS71058.1"/>
    </source>
</evidence>
<dbReference type="Pfam" id="PF00078">
    <property type="entry name" value="RVT_1"/>
    <property type="match status" value="1"/>
</dbReference>
<protein>
    <recommendedName>
        <fullName evidence="14">Reverse transcriptase</fullName>
    </recommendedName>
</protein>
<evidence type="ECO:0000313" key="13">
    <source>
        <dbReference type="Proteomes" id="UP000015453"/>
    </source>
</evidence>
<dbReference type="InterPro" id="IPR043128">
    <property type="entry name" value="Rev_trsase/Diguanyl_cyclase"/>
</dbReference>
<dbReference type="CDD" id="cd00303">
    <property type="entry name" value="retropepsin_like"/>
    <property type="match status" value="1"/>
</dbReference>
<evidence type="ECO:0000256" key="4">
    <source>
        <dbReference type="ARBA" id="ARBA00022722"/>
    </source>
</evidence>
<accession>S8E5J0</accession>
<dbReference type="CDD" id="cd09274">
    <property type="entry name" value="RNase_HI_RT_Ty3"/>
    <property type="match status" value="1"/>
</dbReference>
<reference evidence="12 13" key="1">
    <citation type="journal article" date="2013" name="BMC Genomics">
        <title>The miniature genome of a carnivorous plant Genlisea aurea contains a low number of genes and short non-coding sequences.</title>
        <authorList>
            <person name="Leushkin E.V."/>
            <person name="Sutormin R.A."/>
            <person name="Nabieva E.R."/>
            <person name="Penin A.A."/>
            <person name="Kondrashov A.S."/>
            <person name="Logacheva M.D."/>
        </authorList>
    </citation>
    <scope>NUCLEOTIDE SEQUENCE [LARGE SCALE GENOMIC DNA]</scope>
</reference>
<dbReference type="InterPro" id="IPR051320">
    <property type="entry name" value="Viral_Replic_Matur_Polypro"/>
</dbReference>
<dbReference type="Gene3D" id="3.40.50.150">
    <property type="entry name" value="Vaccinia Virus protein VP39"/>
    <property type="match status" value="1"/>
</dbReference>
<evidence type="ECO:0000256" key="9">
    <source>
        <dbReference type="SAM" id="MobiDB-lite"/>
    </source>
</evidence>
<dbReference type="CDD" id="cd01647">
    <property type="entry name" value="RT_LTR"/>
    <property type="match status" value="1"/>
</dbReference>
<dbReference type="Pfam" id="PF17917">
    <property type="entry name" value="RT_RNaseH"/>
    <property type="match status" value="1"/>
</dbReference>
<evidence type="ECO:0000259" key="10">
    <source>
        <dbReference type="Pfam" id="PF00078"/>
    </source>
</evidence>
<dbReference type="Gene3D" id="3.10.20.370">
    <property type="match status" value="1"/>
</dbReference>
<dbReference type="SUPFAM" id="SSF56672">
    <property type="entry name" value="DNA/RNA polymerases"/>
    <property type="match status" value="1"/>
</dbReference>
<dbReference type="InterPro" id="IPR000477">
    <property type="entry name" value="RT_dom"/>
</dbReference>
<evidence type="ECO:0000256" key="5">
    <source>
        <dbReference type="ARBA" id="ARBA00022750"/>
    </source>
</evidence>
<keyword evidence="1" id="KW-0645">Protease</keyword>
<dbReference type="PANTHER" id="PTHR33064:SF37">
    <property type="entry name" value="RIBONUCLEASE H"/>
    <property type="match status" value="1"/>
</dbReference>
<comment type="caution">
    <text evidence="12">The sequence shown here is derived from an EMBL/GenBank/DDBJ whole genome shotgun (WGS) entry which is preliminary data.</text>
</comment>
<evidence type="ECO:0000259" key="11">
    <source>
        <dbReference type="Pfam" id="PF17917"/>
    </source>
</evidence>
<dbReference type="GO" id="GO:0004519">
    <property type="term" value="F:endonuclease activity"/>
    <property type="evidence" value="ECO:0007669"/>
    <property type="project" value="UniProtKB-KW"/>
</dbReference>
<dbReference type="InterPro" id="IPR001969">
    <property type="entry name" value="Aspartic_peptidase_AS"/>
</dbReference>
<keyword evidence="3" id="KW-0548">Nucleotidyltransferase</keyword>
<dbReference type="SUPFAM" id="SSF53335">
    <property type="entry name" value="S-adenosyl-L-methionine-dependent methyltransferases"/>
    <property type="match status" value="1"/>
</dbReference>
<dbReference type="InterPro" id="IPR043502">
    <property type="entry name" value="DNA/RNA_pol_sf"/>
</dbReference>
<evidence type="ECO:0000256" key="2">
    <source>
        <dbReference type="ARBA" id="ARBA00022679"/>
    </source>
</evidence>
<dbReference type="Gene3D" id="3.30.70.270">
    <property type="match status" value="2"/>
</dbReference>
<evidence type="ECO:0000256" key="3">
    <source>
        <dbReference type="ARBA" id="ARBA00022695"/>
    </source>
</evidence>
<organism evidence="12 13">
    <name type="scientific">Genlisea aurea</name>
    <dbReference type="NCBI Taxonomy" id="192259"/>
    <lineage>
        <taxon>Eukaryota</taxon>
        <taxon>Viridiplantae</taxon>
        <taxon>Streptophyta</taxon>
        <taxon>Embryophyta</taxon>
        <taxon>Tracheophyta</taxon>
        <taxon>Spermatophyta</taxon>
        <taxon>Magnoliopsida</taxon>
        <taxon>eudicotyledons</taxon>
        <taxon>Gunneridae</taxon>
        <taxon>Pentapetalae</taxon>
        <taxon>asterids</taxon>
        <taxon>lamiids</taxon>
        <taxon>Lamiales</taxon>
        <taxon>Lentibulariaceae</taxon>
        <taxon>Genlisea</taxon>
    </lineage>
</organism>
<dbReference type="PANTHER" id="PTHR33064">
    <property type="entry name" value="POL PROTEIN"/>
    <property type="match status" value="1"/>
</dbReference>
<dbReference type="GO" id="GO:0003964">
    <property type="term" value="F:RNA-directed DNA polymerase activity"/>
    <property type="evidence" value="ECO:0007669"/>
    <property type="project" value="UniProtKB-KW"/>
</dbReference>